<keyword evidence="4" id="KW-0479">Metal-binding</keyword>
<protein>
    <submittedName>
        <fullName evidence="10">Endonuclease/exonuclease/phosphatase family protein</fullName>
    </submittedName>
</protein>
<organism evidence="10 11">
    <name type="scientific">Ruminococcus gauvreauii</name>
    <dbReference type="NCBI Taxonomy" id="438033"/>
    <lineage>
        <taxon>Bacteria</taxon>
        <taxon>Bacillati</taxon>
        <taxon>Bacillota</taxon>
        <taxon>Clostridia</taxon>
        <taxon>Eubacteriales</taxon>
        <taxon>Oscillospiraceae</taxon>
        <taxon>Ruminococcus</taxon>
    </lineage>
</organism>
<evidence type="ECO:0000256" key="3">
    <source>
        <dbReference type="ARBA" id="ARBA00022722"/>
    </source>
</evidence>
<evidence type="ECO:0000256" key="4">
    <source>
        <dbReference type="ARBA" id="ARBA00022723"/>
    </source>
</evidence>
<feature type="domain" description="Endonuclease/exonuclease/phosphatase" evidence="9">
    <location>
        <begin position="93"/>
        <end position="344"/>
    </location>
</feature>
<keyword evidence="6" id="KW-0378">Hydrolase</keyword>
<evidence type="ECO:0000256" key="2">
    <source>
        <dbReference type="ARBA" id="ARBA00001946"/>
    </source>
</evidence>
<proteinExistence type="predicted"/>
<dbReference type="InterPro" id="IPR005135">
    <property type="entry name" value="Endo/exonuclease/phosphatase"/>
</dbReference>
<dbReference type="Gene3D" id="3.60.10.10">
    <property type="entry name" value="Endonuclease/exonuclease/phosphatase"/>
    <property type="match status" value="1"/>
</dbReference>
<evidence type="ECO:0000256" key="8">
    <source>
        <dbReference type="ARBA" id="ARBA00023204"/>
    </source>
</evidence>
<comment type="cofactor">
    <cofactor evidence="1">
        <name>Mn(2+)</name>
        <dbReference type="ChEBI" id="CHEBI:29035"/>
    </cofactor>
</comment>
<keyword evidence="11" id="KW-1185">Reference proteome</keyword>
<evidence type="ECO:0000256" key="6">
    <source>
        <dbReference type="ARBA" id="ARBA00022801"/>
    </source>
</evidence>
<accession>A0ABY5VC40</accession>
<evidence type="ECO:0000313" key="10">
    <source>
        <dbReference type="EMBL" id="UWP58134.1"/>
    </source>
</evidence>
<gene>
    <name evidence="10" type="ORF">NQ502_12115</name>
</gene>
<keyword evidence="3" id="KW-0540">Nuclease</keyword>
<dbReference type="GO" id="GO:0004519">
    <property type="term" value="F:endonuclease activity"/>
    <property type="evidence" value="ECO:0007669"/>
    <property type="project" value="UniProtKB-KW"/>
</dbReference>
<dbReference type="Proteomes" id="UP001060164">
    <property type="component" value="Chromosome"/>
</dbReference>
<dbReference type="SUPFAM" id="SSF56219">
    <property type="entry name" value="DNase I-like"/>
    <property type="match status" value="1"/>
</dbReference>
<keyword evidence="10" id="KW-0255">Endonuclease</keyword>
<dbReference type="PANTHER" id="PTHR15822:SF4">
    <property type="entry name" value="TYROSYL-DNA PHOSPHODIESTERASE 2"/>
    <property type="match status" value="1"/>
</dbReference>
<dbReference type="InterPro" id="IPR051547">
    <property type="entry name" value="TDP2-like"/>
</dbReference>
<dbReference type="EMBL" id="CP102290">
    <property type="protein sequence ID" value="UWP58134.1"/>
    <property type="molecule type" value="Genomic_DNA"/>
</dbReference>
<keyword evidence="5" id="KW-0227">DNA damage</keyword>
<dbReference type="PANTHER" id="PTHR15822">
    <property type="entry name" value="TRAF AND TNF RECEPTOR-ASSOCIATED PROTEIN"/>
    <property type="match status" value="1"/>
</dbReference>
<comment type="cofactor">
    <cofactor evidence="2">
        <name>Mg(2+)</name>
        <dbReference type="ChEBI" id="CHEBI:18420"/>
    </cofactor>
</comment>
<keyword evidence="7" id="KW-0460">Magnesium</keyword>
<sequence>MKKKICITAAAVLGVFVLGFAALVTYLTVKEYQPDDQERVKRNGTGTDTIREGDSLGVLTFNIGYGALDKAHDFFMDGGKTVNVESRKVVLDNMQGIADTIYDVKADVVFLQEVDRDSKRSYYLDEADYLMEANPGYAMTYAANFRCSYVPYPIPTIGKVEGGLTTLSRYDSRESTRIALPASFKWPVRVAQLKRCLLVERVQLEDSDQELVLVNLHLEAYDDGAGKEAQTKVLFDFLQGEYEKGNYCIAGGDFNQTFDGSGEEEYPLINDKYFQPGRIDTSALGEGWSFVNDTSVPTSRLLNEPYDPKSENTQYYVIDGFILSPNVRLEGVKTLERGFTYSDHNPVMVKVTLTQTKGGDEE</sequence>
<evidence type="ECO:0000256" key="7">
    <source>
        <dbReference type="ARBA" id="ARBA00022842"/>
    </source>
</evidence>
<name>A0ABY5VC40_9FIRM</name>
<evidence type="ECO:0000256" key="1">
    <source>
        <dbReference type="ARBA" id="ARBA00001936"/>
    </source>
</evidence>
<evidence type="ECO:0000259" key="9">
    <source>
        <dbReference type="Pfam" id="PF03372"/>
    </source>
</evidence>
<reference evidence="10" key="1">
    <citation type="journal article" date="2022" name="Cell">
        <title>Design, construction, and in vivo augmentation of a complex gut microbiome.</title>
        <authorList>
            <person name="Cheng A.G."/>
            <person name="Ho P.Y."/>
            <person name="Aranda-Diaz A."/>
            <person name="Jain S."/>
            <person name="Yu F.B."/>
            <person name="Meng X."/>
            <person name="Wang M."/>
            <person name="Iakiviak M."/>
            <person name="Nagashima K."/>
            <person name="Zhao A."/>
            <person name="Murugkar P."/>
            <person name="Patil A."/>
            <person name="Atabakhsh K."/>
            <person name="Weakley A."/>
            <person name="Yan J."/>
            <person name="Brumbaugh A.R."/>
            <person name="Higginbottom S."/>
            <person name="Dimas A."/>
            <person name="Shiver A.L."/>
            <person name="Deutschbauer A."/>
            <person name="Neff N."/>
            <person name="Sonnenburg J.L."/>
            <person name="Huang K.C."/>
            <person name="Fischbach M.A."/>
        </authorList>
    </citation>
    <scope>NUCLEOTIDE SEQUENCE</scope>
    <source>
        <strain evidence="10">DSM 19829</strain>
    </source>
</reference>
<evidence type="ECO:0000256" key="5">
    <source>
        <dbReference type="ARBA" id="ARBA00022763"/>
    </source>
</evidence>
<keyword evidence="8" id="KW-0234">DNA repair</keyword>
<dbReference type="Pfam" id="PF03372">
    <property type="entry name" value="Exo_endo_phos"/>
    <property type="match status" value="1"/>
</dbReference>
<dbReference type="RefSeq" id="WP_028529546.1">
    <property type="nucleotide sequence ID" value="NZ_CABLBR010000027.1"/>
</dbReference>
<evidence type="ECO:0000313" key="11">
    <source>
        <dbReference type="Proteomes" id="UP001060164"/>
    </source>
</evidence>
<dbReference type="InterPro" id="IPR036691">
    <property type="entry name" value="Endo/exonu/phosph_ase_sf"/>
</dbReference>